<feature type="compositionally biased region" description="Low complexity" evidence="1">
    <location>
        <begin position="171"/>
        <end position="185"/>
    </location>
</feature>
<keyword evidence="3" id="KW-0732">Signal</keyword>
<sequence length="240" mass="24832">MSTNRHFARVMVTAVAAGATMLLAGGIASAHVTANVYGDTPEKGGYGAIVLRVPNEEERVGTTKLEMTLDPEYGITSARTKPVPGWTAEVTKTDDVVTKITWTAEDGHEIAAGSHSYEEFEFVIGALPDDVDTLVLPTAQTYSNGKTVNWEQPPTDDDAERPAPVVELAESSGSGHSHGSGPTHGDSNHHPSENAEDAAGSTDATDDTARLLGGAGLVLGALGLGLGVGATMRARKAGKS</sequence>
<evidence type="ECO:0000256" key="1">
    <source>
        <dbReference type="SAM" id="MobiDB-lite"/>
    </source>
</evidence>
<dbReference type="InterPro" id="IPR038507">
    <property type="entry name" value="YcnI-like_sf"/>
</dbReference>
<feature type="signal peptide" evidence="3">
    <location>
        <begin position="1"/>
        <end position="30"/>
    </location>
</feature>
<protein>
    <recommendedName>
        <fullName evidence="4">YncI copper-binding domain-containing protein</fullName>
    </recommendedName>
</protein>
<dbReference type="AlphaFoldDB" id="A0A837DBM5"/>
<feature type="transmembrane region" description="Helical" evidence="2">
    <location>
        <begin position="211"/>
        <end position="232"/>
    </location>
</feature>
<evidence type="ECO:0000313" key="5">
    <source>
        <dbReference type="EMBL" id="KHF44782.1"/>
    </source>
</evidence>
<keyword evidence="2" id="KW-1133">Transmembrane helix</keyword>
<keyword evidence="2" id="KW-0472">Membrane</keyword>
<gene>
    <name evidence="5" type="ORF">MINT15_16640</name>
</gene>
<proteinExistence type="predicted"/>
<feature type="chain" id="PRO_5032459633" description="YncI copper-binding domain-containing protein" evidence="3">
    <location>
        <begin position="31"/>
        <end position="240"/>
    </location>
</feature>
<accession>A0A837DBM5</accession>
<name>A0A837DBM5_9PSEU</name>
<organism evidence="5 6">
    <name type="scientific">Saccharomonospora viridis</name>
    <dbReference type="NCBI Taxonomy" id="1852"/>
    <lineage>
        <taxon>Bacteria</taxon>
        <taxon>Bacillati</taxon>
        <taxon>Actinomycetota</taxon>
        <taxon>Actinomycetes</taxon>
        <taxon>Pseudonocardiales</taxon>
        <taxon>Pseudonocardiaceae</taxon>
        <taxon>Saccharomonospora</taxon>
    </lineage>
</organism>
<dbReference type="Proteomes" id="UP000030848">
    <property type="component" value="Unassembled WGS sequence"/>
</dbReference>
<evidence type="ECO:0000256" key="3">
    <source>
        <dbReference type="SAM" id="SignalP"/>
    </source>
</evidence>
<feature type="region of interest" description="Disordered" evidence="1">
    <location>
        <begin position="144"/>
        <end position="207"/>
    </location>
</feature>
<dbReference type="CDD" id="cd08545">
    <property type="entry name" value="YcnI_like"/>
    <property type="match status" value="1"/>
</dbReference>
<evidence type="ECO:0000259" key="4">
    <source>
        <dbReference type="Pfam" id="PF07987"/>
    </source>
</evidence>
<feature type="domain" description="YncI copper-binding" evidence="4">
    <location>
        <begin position="31"/>
        <end position="168"/>
    </location>
</feature>
<dbReference type="Gene3D" id="2.60.40.2230">
    <property type="entry name" value="Uncharacterised protein YcnI-like PF07987, DUF1775"/>
    <property type="match status" value="1"/>
</dbReference>
<comment type="caution">
    <text evidence="5">The sequence shown here is derived from an EMBL/GenBank/DDBJ whole genome shotgun (WGS) entry which is preliminary data.</text>
</comment>
<keyword evidence="2" id="KW-0812">Transmembrane</keyword>
<reference evidence="5 6" key="1">
    <citation type="submission" date="2014-10" db="EMBL/GenBank/DDBJ databases">
        <title>Genome sequence of Micropolyspora internatus JCM3315.</title>
        <authorList>
            <person name="Shin S.-K."/>
            <person name="Yi H."/>
        </authorList>
    </citation>
    <scope>NUCLEOTIDE SEQUENCE [LARGE SCALE GENOMIC DNA]</scope>
    <source>
        <strain evidence="5 6">JCM 3315</strain>
    </source>
</reference>
<evidence type="ECO:0000313" key="6">
    <source>
        <dbReference type="Proteomes" id="UP000030848"/>
    </source>
</evidence>
<dbReference type="EMBL" id="JRZE01000003">
    <property type="protein sequence ID" value="KHF44782.1"/>
    <property type="molecule type" value="Genomic_DNA"/>
</dbReference>
<evidence type="ECO:0000256" key="2">
    <source>
        <dbReference type="SAM" id="Phobius"/>
    </source>
</evidence>
<dbReference type="Pfam" id="PF07987">
    <property type="entry name" value="DUF1775"/>
    <property type="match status" value="1"/>
</dbReference>
<dbReference type="InterPro" id="IPR012533">
    <property type="entry name" value="YcnI-copper_dom"/>
</dbReference>